<dbReference type="CDD" id="cd00090">
    <property type="entry name" value="HTH_ARSR"/>
    <property type="match status" value="1"/>
</dbReference>
<dbReference type="SMART" id="SM00418">
    <property type="entry name" value="HTH_ARSR"/>
    <property type="match status" value="1"/>
</dbReference>
<dbReference type="SUPFAM" id="SSF46785">
    <property type="entry name" value="Winged helix' DNA-binding domain"/>
    <property type="match status" value="1"/>
</dbReference>
<proteinExistence type="predicted"/>
<name>A0ABP5FH93_9MICO</name>
<gene>
    <name evidence="2" type="ORF">GCM10009740_15410</name>
</gene>
<sequence length="190" mass="20676">MSINSPQLPDYELADTVELTTPAQLRAIGHPLRSSLLDLVLERAATVGELAAAVGRPKSTVAHHVGVLVDAGMLRVVRTRRVRAIDERFYGRTGRTITIGIARRPGDDTTPVCVNSLSVAAAESVPAHEDDTLYSTLRHARIPQESASEFWRRVESLVREFSALPRSGRTVYGLAVGLYPTDQPVLPDAD</sequence>
<evidence type="ECO:0000259" key="1">
    <source>
        <dbReference type="SMART" id="SM00418"/>
    </source>
</evidence>
<evidence type="ECO:0000313" key="3">
    <source>
        <dbReference type="Proteomes" id="UP001501285"/>
    </source>
</evidence>
<feature type="domain" description="HTH arsR-type" evidence="1">
    <location>
        <begin position="23"/>
        <end position="104"/>
    </location>
</feature>
<dbReference type="EMBL" id="BAAANB010000004">
    <property type="protein sequence ID" value="GAA2026585.1"/>
    <property type="molecule type" value="Genomic_DNA"/>
</dbReference>
<dbReference type="InterPro" id="IPR001845">
    <property type="entry name" value="HTH_ArsR_DNA-bd_dom"/>
</dbReference>
<keyword evidence="3" id="KW-1185">Reference proteome</keyword>
<dbReference type="InterPro" id="IPR036388">
    <property type="entry name" value="WH-like_DNA-bd_sf"/>
</dbReference>
<reference evidence="3" key="1">
    <citation type="journal article" date="2019" name="Int. J. Syst. Evol. Microbiol.">
        <title>The Global Catalogue of Microorganisms (GCM) 10K type strain sequencing project: providing services to taxonomists for standard genome sequencing and annotation.</title>
        <authorList>
            <consortium name="The Broad Institute Genomics Platform"/>
            <consortium name="The Broad Institute Genome Sequencing Center for Infectious Disease"/>
            <person name="Wu L."/>
            <person name="Ma J."/>
        </authorList>
    </citation>
    <scope>NUCLEOTIDE SEQUENCE [LARGE SCALE GENOMIC DNA]</scope>
    <source>
        <strain evidence="3">JCM 14283</strain>
    </source>
</reference>
<dbReference type="Gene3D" id="1.10.10.10">
    <property type="entry name" value="Winged helix-like DNA-binding domain superfamily/Winged helix DNA-binding domain"/>
    <property type="match status" value="1"/>
</dbReference>
<comment type="caution">
    <text evidence="2">The sequence shown here is derived from an EMBL/GenBank/DDBJ whole genome shotgun (WGS) entry which is preliminary data.</text>
</comment>
<evidence type="ECO:0000313" key="2">
    <source>
        <dbReference type="EMBL" id="GAA2026585.1"/>
    </source>
</evidence>
<organism evidence="2 3">
    <name type="scientific">Terrabacter terrae</name>
    <dbReference type="NCBI Taxonomy" id="318434"/>
    <lineage>
        <taxon>Bacteria</taxon>
        <taxon>Bacillati</taxon>
        <taxon>Actinomycetota</taxon>
        <taxon>Actinomycetes</taxon>
        <taxon>Micrococcales</taxon>
        <taxon>Intrasporangiaceae</taxon>
        <taxon>Terrabacter</taxon>
    </lineage>
</organism>
<dbReference type="Proteomes" id="UP001501285">
    <property type="component" value="Unassembled WGS sequence"/>
</dbReference>
<protein>
    <recommendedName>
        <fullName evidence="1">HTH arsR-type domain-containing protein</fullName>
    </recommendedName>
</protein>
<dbReference type="InterPro" id="IPR036390">
    <property type="entry name" value="WH_DNA-bd_sf"/>
</dbReference>
<dbReference type="Pfam" id="PF12840">
    <property type="entry name" value="HTH_20"/>
    <property type="match status" value="1"/>
</dbReference>
<dbReference type="InterPro" id="IPR011991">
    <property type="entry name" value="ArsR-like_HTH"/>
</dbReference>
<dbReference type="RefSeq" id="WP_343989683.1">
    <property type="nucleotide sequence ID" value="NZ_BAAANB010000004.1"/>
</dbReference>
<accession>A0ABP5FH93</accession>